<organism evidence="3 4">
    <name type="scientific">Pterulicium gracile</name>
    <dbReference type="NCBI Taxonomy" id="1884261"/>
    <lineage>
        <taxon>Eukaryota</taxon>
        <taxon>Fungi</taxon>
        <taxon>Dikarya</taxon>
        <taxon>Basidiomycota</taxon>
        <taxon>Agaricomycotina</taxon>
        <taxon>Agaricomycetes</taxon>
        <taxon>Agaricomycetidae</taxon>
        <taxon>Agaricales</taxon>
        <taxon>Pleurotineae</taxon>
        <taxon>Pterulaceae</taxon>
        <taxon>Pterulicium</taxon>
    </lineage>
</organism>
<name>A0A5C3Q4B5_9AGAR</name>
<feature type="region of interest" description="Disordered" evidence="1">
    <location>
        <begin position="1"/>
        <end position="50"/>
    </location>
</feature>
<feature type="transmembrane region" description="Helical" evidence="2">
    <location>
        <begin position="427"/>
        <end position="452"/>
    </location>
</feature>
<keyword evidence="2" id="KW-0812">Transmembrane</keyword>
<evidence type="ECO:0000313" key="3">
    <source>
        <dbReference type="EMBL" id="TFK96802.1"/>
    </source>
</evidence>
<dbReference type="AlphaFoldDB" id="A0A5C3Q4B5"/>
<keyword evidence="2" id="KW-0472">Membrane</keyword>
<feature type="compositionally biased region" description="Polar residues" evidence="1">
    <location>
        <begin position="24"/>
        <end position="50"/>
    </location>
</feature>
<evidence type="ECO:0000256" key="1">
    <source>
        <dbReference type="SAM" id="MobiDB-lite"/>
    </source>
</evidence>
<feature type="compositionally biased region" description="Low complexity" evidence="1">
    <location>
        <begin position="1"/>
        <end position="15"/>
    </location>
</feature>
<sequence>MTSSSKSNITTSTGSAAGPHEFQVVTSFKHQSTQSERGPQLPDTSDTEPVTLDIQINVNDEDYGEPWYMQVDAAEKFSSPHLAKQIITPDDVWSKEVCDAVWSHYVLFRQCIHENGWDLPCDAIVELLEEHPTYAAVASVSLGGTLDWETGKFKAKTLWAFLCMYPMTFTEIPLWIENEFIHAMVFGANEHILGYTNSTTFPFDATKTERILQVYWDLKARQSTPGSAVVPAILYHTAEAMDGLRGIRHLYEFGTDTAITRKPTSHQASRSNQRKPPFIVDCVLYLLLLGPHVSYRERMMRVAVIDPTRRATPTERLIADVHEFRRLMRGLLMEWADSNLLATVFASANVAFLAVPDITSLQRTASLASTIFSILSIAAGVHHVWQHRAKTEADLDEANNYFTYAQFLSTESHDGAKYSSTMTLISCFLSIPLSMLMWSVLAFTVALGAAAIQSTERWGTILMGVVICVLVVLGVAMMMFFHWPRAEVVESRRGSSRQAEVQEGHEQNSTEGKSGSEETGFLVWARVWCFPWSNSASSRTLWEGVRRRLRARGSSKSASSAEGTQATV</sequence>
<dbReference type="Proteomes" id="UP000305067">
    <property type="component" value="Unassembled WGS sequence"/>
</dbReference>
<evidence type="ECO:0000256" key="2">
    <source>
        <dbReference type="SAM" id="Phobius"/>
    </source>
</evidence>
<accession>A0A5C3Q4B5</accession>
<feature type="transmembrane region" description="Helical" evidence="2">
    <location>
        <begin position="458"/>
        <end position="483"/>
    </location>
</feature>
<gene>
    <name evidence="3" type="ORF">BDV98DRAFT_597197</name>
</gene>
<dbReference type="OrthoDB" id="3166422at2759"/>
<dbReference type="STRING" id="1884261.A0A5C3Q4B5"/>
<protein>
    <submittedName>
        <fullName evidence="3">Uncharacterized protein</fullName>
    </submittedName>
</protein>
<keyword evidence="2" id="KW-1133">Transmembrane helix</keyword>
<reference evidence="3 4" key="1">
    <citation type="journal article" date="2019" name="Nat. Ecol. Evol.">
        <title>Megaphylogeny resolves global patterns of mushroom evolution.</title>
        <authorList>
            <person name="Varga T."/>
            <person name="Krizsan K."/>
            <person name="Foldi C."/>
            <person name="Dima B."/>
            <person name="Sanchez-Garcia M."/>
            <person name="Sanchez-Ramirez S."/>
            <person name="Szollosi G.J."/>
            <person name="Szarkandi J.G."/>
            <person name="Papp V."/>
            <person name="Albert L."/>
            <person name="Andreopoulos W."/>
            <person name="Angelini C."/>
            <person name="Antonin V."/>
            <person name="Barry K.W."/>
            <person name="Bougher N.L."/>
            <person name="Buchanan P."/>
            <person name="Buyck B."/>
            <person name="Bense V."/>
            <person name="Catcheside P."/>
            <person name="Chovatia M."/>
            <person name="Cooper J."/>
            <person name="Damon W."/>
            <person name="Desjardin D."/>
            <person name="Finy P."/>
            <person name="Geml J."/>
            <person name="Haridas S."/>
            <person name="Hughes K."/>
            <person name="Justo A."/>
            <person name="Karasinski D."/>
            <person name="Kautmanova I."/>
            <person name="Kiss B."/>
            <person name="Kocsube S."/>
            <person name="Kotiranta H."/>
            <person name="LaButti K.M."/>
            <person name="Lechner B.E."/>
            <person name="Liimatainen K."/>
            <person name="Lipzen A."/>
            <person name="Lukacs Z."/>
            <person name="Mihaltcheva S."/>
            <person name="Morgado L.N."/>
            <person name="Niskanen T."/>
            <person name="Noordeloos M.E."/>
            <person name="Ohm R.A."/>
            <person name="Ortiz-Santana B."/>
            <person name="Ovrebo C."/>
            <person name="Racz N."/>
            <person name="Riley R."/>
            <person name="Savchenko A."/>
            <person name="Shiryaev A."/>
            <person name="Soop K."/>
            <person name="Spirin V."/>
            <person name="Szebenyi C."/>
            <person name="Tomsovsky M."/>
            <person name="Tulloss R.E."/>
            <person name="Uehling J."/>
            <person name="Grigoriev I.V."/>
            <person name="Vagvolgyi C."/>
            <person name="Papp T."/>
            <person name="Martin F.M."/>
            <person name="Miettinen O."/>
            <person name="Hibbett D.S."/>
            <person name="Nagy L.G."/>
        </authorList>
    </citation>
    <scope>NUCLEOTIDE SEQUENCE [LARGE SCALE GENOMIC DNA]</scope>
    <source>
        <strain evidence="3 4">CBS 309.79</strain>
    </source>
</reference>
<proteinExistence type="predicted"/>
<evidence type="ECO:0000313" key="4">
    <source>
        <dbReference type="Proteomes" id="UP000305067"/>
    </source>
</evidence>
<keyword evidence="4" id="KW-1185">Reference proteome</keyword>
<feature type="region of interest" description="Disordered" evidence="1">
    <location>
        <begin position="494"/>
        <end position="516"/>
    </location>
</feature>
<dbReference type="EMBL" id="ML178854">
    <property type="protein sequence ID" value="TFK96802.1"/>
    <property type="molecule type" value="Genomic_DNA"/>
</dbReference>